<proteinExistence type="predicted"/>
<dbReference type="RefSeq" id="WP_201075032.1">
    <property type="nucleotide sequence ID" value="NZ_CP067420.1"/>
</dbReference>
<protein>
    <submittedName>
        <fullName evidence="1">Uncharacterized protein</fullName>
    </submittedName>
</protein>
<sequence>MCASAPPEAPHAGMVRTALADVAPGSVPAKDVLIPSGLIIVGKGTLLSKRLIQRLKDLADLNIVTEHVWIRE</sequence>
<gene>
    <name evidence="1" type="ORF">IGS68_24645</name>
</gene>
<dbReference type="Proteomes" id="UP000595197">
    <property type="component" value="Chromosome"/>
</dbReference>
<keyword evidence="2" id="KW-1185">Reference proteome</keyword>
<accession>A0ABX7B457</accession>
<dbReference type="EMBL" id="CP067420">
    <property type="protein sequence ID" value="QQP89144.1"/>
    <property type="molecule type" value="Genomic_DNA"/>
</dbReference>
<organism evidence="1 2">
    <name type="scientific">Skermanella cutis</name>
    <dbReference type="NCBI Taxonomy" id="2775420"/>
    <lineage>
        <taxon>Bacteria</taxon>
        <taxon>Pseudomonadati</taxon>
        <taxon>Pseudomonadota</taxon>
        <taxon>Alphaproteobacteria</taxon>
        <taxon>Rhodospirillales</taxon>
        <taxon>Azospirillaceae</taxon>
        <taxon>Skermanella</taxon>
    </lineage>
</organism>
<evidence type="ECO:0000313" key="2">
    <source>
        <dbReference type="Proteomes" id="UP000595197"/>
    </source>
</evidence>
<name>A0ABX7B457_9PROT</name>
<reference evidence="1" key="1">
    <citation type="submission" date="2021-02" db="EMBL/GenBank/DDBJ databases">
        <title>Skermanella TT6 skin isolate.</title>
        <authorList>
            <person name="Lee K."/>
            <person name="Ganzorig M."/>
        </authorList>
    </citation>
    <scope>NUCLEOTIDE SEQUENCE</scope>
    <source>
        <strain evidence="1">TT6</strain>
    </source>
</reference>
<evidence type="ECO:0000313" key="1">
    <source>
        <dbReference type="EMBL" id="QQP89144.1"/>
    </source>
</evidence>